<dbReference type="HOGENOM" id="CLU_2454950_0_0_1"/>
<reference evidence="1 2" key="1">
    <citation type="submission" date="2014-04" db="EMBL/GenBank/DDBJ databases">
        <title>Evolutionary Origins and Diversification of the Mycorrhizal Mutualists.</title>
        <authorList>
            <consortium name="DOE Joint Genome Institute"/>
            <consortium name="Mycorrhizal Genomics Consortium"/>
            <person name="Kohler A."/>
            <person name="Kuo A."/>
            <person name="Nagy L.G."/>
            <person name="Floudas D."/>
            <person name="Copeland A."/>
            <person name="Barry K.W."/>
            <person name="Cichocki N."/>
            <person name="Veneault-Fourrey C."/>
            <person name="LaButti K."/>
            <person name="Lindquist E.A."/>
            <person name="Lipzen A."/>
            <person name="Lundell T."/>
            <person name="Morin E."/>
            <person name="Murat C."/>
            <person name="Riley R."/>
            <person name="Ohm R."/>
            <person name="Sun H."/>
            <person name="Tunlid A."/>
            <person name="Henrissat B."/>
            <person name="Grigoriev I.V."/>
            <person name="Hibbett D.S."/>
            <person name="Martin F."/>
        </authorList>
    </citation>
    <scope>NUCLEOTIDE SEQUENCE [LARGE SCALE GENOMIC DNA]</scope>
    <source>
        <strain evidence="1 2">FD-317 M1</strain>
    </source>
</reference>
<dbReference type="AlphaFoldDB" id="A0A0D0C2N6"/>
<accession>A0A0D0C2N6</accession>
<sequence length="89" mass="9874">MLRSSAFIQLLKCSSYTLFATSLTVPTFTAFVESSGEQCVCPYLLFNFSKHFAEPCFVHFGSPRSCPIDLNLFPRNASGQTYTFPASSN</sequence>
<name>A0A0D0C2N6_9AGAR</name>
<evidence type="ECO:0000313" key="1">
    <source>
        <dbReference type="EMBL" id="KIK62386.1"/>
    </source>
</evidence>
<proteinExistence type="predicted"/>
<dbReference type="Proteomes" id="UP000053593">
    <property type="component" value="Unassembled WGS sequence"/>
</dbReference>
<organism evidence="1 2">
    <name type="scientific">Collybiopsis luxurians FD-317 M1</name>
    <dbReference type="NCBI Taxonomy" id="944289"/>
    <lineage>
        <taxon>Eukaryota</taxon>
        <taxon>Fungi</taxon>
        <taxon>Dikarya</taxon>
        <taxon>Basidiomycota</taxon>
        <taxon>Agaricomycotina</taxon>
        <taxon>Agaricomycetes</taxon>
        <taxon>Agaricomycetidae</taxon>
        <taxon>Agaricales</taxon>
        <taxon>Marasmiineae</taxon>
        <taxon>Omphalotaceae</taxon>
        <taxon>Collybiopsis</taxon>
        <taxon>Collybiopsis luxurians</taxon>
    </lineage>
</organism>
<protein>
    <submittedName>
        <fullName evidence="1">Uncharacterized protein</fullName>
    </submittedName>
</protein>
<gene>
    <name evidence="1" type="ORF">GYMLUDRAFT_496757</name>
</gene>
<dbReference type="EMBL" id="KN834767">
    <property type="protein sequence ID" value="KIK62386.1"/>
    <property type="molecule type" value="Genomic_DNA"/>
</dbReference>
<evidence type="ECO:0000313" key="2">
    <source>
        <dbReference type="Proteomes" id="UP000053593"/>
    </source>
</evidence>
<keyword evidence="2" id="KW-1185">Reference proteome</keyword>